<gene>
    <name evidence="1" type="ORF">CEURO_LOCUS10193</name>
</gene>
<evidence type="ECO:0000313" key="1">
    <source>
        <dbReference type="EMBL" id="CAH9087686.1"/>
    </source>
</evidence>
<comment type="caution">
    <text evidence="1">The sequence shown here is derived from an EMBL/GenBank/DDBJ whole genome shotgun (WGS) entry which is preliminary data.</text>
</comment>
<name>A0A9P0Z5D6_CUSEU</name>
<evidence type="ECO:0000313" key="2">
    <source>
        <dbReference type="Proteomes" id="UP001152484"/>
    </source>
</evidence>
<dbReference type="AlphaFoldDB" id="A0A9P0Z5D6"/>
<protein>
    <submittedName>
        <fullName evidence="1">Uncharacterized protein</fullName>
    </submittedName>
</protein>
<dbReference type="Proteomes" id="UP001152484">
    <property type="component" value="Unassembled WGS sequence"/>
</dbReference>
<accession>A0A9P0Z5D6</accession>
<keyword evidence="2" id="KW-1185">Reference proteome</keyword>
<dbReference type="EMBL" id="CAMAPE010000019">
    <property type="protein sequence ID" value="CAH9087686.1"/>
    <property type="molecule type" value="Genomic_DNA"/>
</dbReference>
<proteinExistence type="predicted"/>
<sequence length="170" mass="19385">MPRVVVIGGIHHLIACDASKNMSEPRNGNDEILSDPMIDFAVTTPVPILSSDENTSEDIQMLIFSVLGHTEFNEENNKGFTQVQRRRNKYTNSAATEEAQLFYHVGYNSHPMITRSHSNRPQNVDDYFMYPVDQRFDSPPKLAVALKRFKNSHPEAKTYQPYLQKAIKVS</sequence>
<organism evidence="1 2">
    <name type="scientific">Cuscuta europaea</name>
    <name type="common">European dodder</name>
    <dbReference type="NCBI Taxonomy" id="41803"/>
    <lineage>
        <taxon>Eukaryota</taxon>
        <taxon>Viridiplantae</taxon>
        <taxon>Streptophyta</taxon>
        <taxon>Embryophyta</taxon>
        <taxon>Tracheophyta</taxon>
        <taxon>Spermatophyta</taxon>
        <taxon>Magnoliopsida</taxon>
        <taxon>eudicotyledons</taxon>
        <taxon>Gunneridae</taxon>
        <taxon>Pentapetalae</taxon>
        <taxon>asterids</taxon>
        <taxon>lamiids</taxon>
        <taxon>Solanales</taxon>
        <taxon>Convolvulaceae</taxon>
        <taxon>Cuscuteae</taxon>
        <taxon>Cuscuta</taxon>
        <taxon>Cuscuta subgen. Cuscuta</taxon>
    </lineage>
</organism>
<reference evidence="1" key="1">
    <citation type="submission" date="2022-07" db="EMBL/GenBank/DDBJ databases">
        <authorList>
            <person name="Macas J."/>
            <person name="Novak P."/>
            <person name="Neumann P."/>
        </authorList>
    </citation>
    <scope>NUCLEOTIDE SEQUENCE</scope>
</reference>